<dbReference type="GO" id="GO:0050660">
    <property type="term" value="F:flavin adenine dinucleotide binding"/>
    <property type="evidence" value="ECO:0007669"/>
    <property type="project" value="TreeGrafter"/>
</dbReference>
<evidence type="ECO:0000313" key="13">
    <source>
        <dbReference type="Proteomes" id="UP000076852"/>
    </source>
</evidence>
<dbReference type="OrthoDB" id="9796486at2"/>
<dbReference type="PROSITE" id="PS51085">
    <property type="entry name" value="2FE2S_FER_2"/>
    <property type="match status" value="1"/>
</dbReference>
<dbReference type="KEGG" id="buz:AYM40_19090"/>
<comment type="cofactor">
    <cofactor evidence="1">
        <name>FAD</name>
        <dbReference type="ChEBI" id="CHEBI:57692"/>
    </cofactor>
</comment>
<dbReference type="Gene3D" id="3.10.20.30">
    <property type="match status" value="1"/>
</dbReference>
<dbReference type="PRINTS" id="PR00371">
    <property type="entry name" value="FPNCR"/>
</dbReference>
<dbReference type="Pfam" id="PF00175">
    <property type="entry name" value="NAD_binding_1"/>
    <property type="match status" value="1"/>
</dbReference>
<dbReference type="GO" id="GO:0051537">
    <property type="term" value="F:2 iron, 2 sulfur cluster binding"/>
    <property type="evidence" value="ECO:0007669"/>
    <property type="project" value="UniProtKB-KW"/>
</dbReference>
<dbReference type="GO" id="GO:0046872">
    <property type="term" value="F:metal ion binding"/>
    <property type="evidence" value="ECO:0007669"/>
    <property type="project" value="UniProtKB-KW"/>
</dbReference>
<protein>
    <submittedName>
        <fullName evidence="12">Phenylacetic acid degradation protein</fullName>
    </submittedName>
</protein>
<dbReference type="EMBL" id="CP014578">
    <property type="protein sequence ID" value="ANB74236.1"/>
    <property type="molecule type" value="Genomic_DNA"/>
</dbReference>
<dbReference type="GO" id="GO:0010124">
    <property type="term" value="P:phenylacetate catabolic process"/>
    <property type="evidence" value="ECO:0007669"/>
    <property type="project" value="InterPro"/>
</dbReference>
<comment type="cofactor">
    <cofactor evidence="9">
        <name>[2Fe-2S] cluster</name>
        <dbReference type="ChEBI" id="CHEBI:190135"/>
    </cofactor>
</comment>
<dbReference type="InterPro" id="IPR008333">
    <property type="entry name" value="Cbr1-like_FAD-bd_dom"/>
</dbReference>
<feature type="domain" description="FAD-binding FR-type" evidence="11">
    <location>
        <begin position="4"/>
        <end position="112"/>
    </location>
</feature>
<sequence>MATPQFHPLRIREVRPETADAVSVAFEVPAELRDQYRFMQGQFVTLKTHIDGEETRRSYSICVGVTDYDRDGELRIGIKRVRGGRFSNFAFDTLQPGHTIDVMTPDGRFFTHLNADQGQQYLAFSGGSGITPVLAIIKTTLEVEPRSTFTLVYGNRSVDQIMFAEELEDLKNRFMNRFVLYHVLSDDLQDVELFNGVLDQEKCAAFIENLLPADAIDEAFICGPAPMMDAAEAALKAAGVPSAKVHVERFGSPLPQAGVPPVEITDDTPAADLEIVLDGKRRKLRLPYQGVSVLDVGLRAGLALPYACKGGVCCTCRAKVLEGEVKMEKNYTLEEHEIRDGYVLTCQCHPISDRVVVSYDER</sequence>
<evidence type="ECO:0000256" key="3">
    <source>
        <dbReference type="ARBA" id="ARBA00022714"/>
    </source>
</evidence>
<dbReference type="CDD" id="cd00207">
    <property type="entry name" value="fer2"/>
    <property type="match status" value="1"/>
</dbReference>
<keyword evidence="5" id="KW-0274">FAD</keyword>
<accession>A0A160FPB0</accession>
<dbReference type="InterPro" id="IPR001041">
    <property type="entry name" value="2Fe-2S_ferredoxin-type"/>
</dbReference>
<dbReference type="InterPro" id="IPR036010">
    <property type="entry name" value="2Fe-2S_ferredoxin-like_sf"/>
</dbReference>
<keyword evidence="4" id="KW-0479">Metal-binding</keyword>
<evidence type="ECO:0000259" key="10">
    <source>
        <dbReference type="PROSITE" id="PS51085"/>
    </source>
</evidence>
<gene>
    <name evidence="12" type="ORF">AYM40_19090</name>
</gene>
<feature type="domain" description="2Fe-2S ferredoxin-type" evidence="10">
    <location>
        <begin position="271"/>
        <end position="362"/>
    </location>
</feature>
<dbReference type="InterPro" id="IPR012675">
    <property type="entry name" value="Beta-grasp_dom_sf"/>
</dbReference>
<dbReference type="CDD" id="cd06214">
    <property type="entry name" value="PA_degradation_oxidoreductase_like"/>
    <property type="match status" value="1"/>
</dbReference>
<dbReference type="InterPro" id="IPR001433">
    <property type="entry name" value="OxRdtase_FAD/NAD-bd"/>
</dbReference>
<dbReference type="InterPro" id="IPR017938">
    <property type="entry name" value="Riboflavin_synthase-like_b-brl"/>
</dbReference>
<dbReference type="SUPFAM" id="SSF54292">
    <property type="entry name" value="2Fe-2S ferredoxin-like"/>
    <property type="match status" value="1"/>
</dbReference>
<evidence type="ECO:0000259" key="11">
    <source>
        <dbReference type="PROSITE" id="PS51384"/>
    </source>
</evidence>
<dbReference type="SUPFAM" id="SSF52343">
    <property type="entry name" value="Ferredoxin reductase-like, C-terminal NADP-linked domain"/>
    <property type="match status" value="1"/>
</dbReference>
<evidence type="ECO:0000256" key="8">
    <source>
        <dbReference type="ARBA" id="ARBA00023014"/>
    </source>
</evidence>
<keyword evidence="13" id="KW-1185">Reference proteome</keyword>
<dbReference type="PRINTS" id="PR00406">
    <property type="entry name" value="CYTB5RDTASE"/>
</dbReference>
<evidence type="ECO:0000256" key="6">
    <source>
        <dbReference type="ARBA" id="ARBA00023002"/>
    </source>
</evidence>
<evidence type="ECO:0000256" key="9">
    <source>
        <dbReference type="ARBA" id="ARBA00034078"/>
    </source>
</evidence>
<organism evidence="12 13">
    <name type="scientific">Paraburkholderia phytofirmans OLGA172</name>
    <dbReference type="NCBI Taxonomy" id="1417228"/>
    <lineage>
        <taxon>Bacteria</taxon>
        <taxon>Pseudomonadati</taxon>
        <taxon>Pseudomonadota</taxon>
        <taxon>Betaproteobacteria</taxon>
        <taxon>Burkholderiales</taxon>
        <taxon>Burkholderiaceae</taxon>
        <taxon>Paraburkholderia</taxon>
    </lineage>
</organism>
<dbReference type="AlphaFoldDB" id="A0A160FPB0"/>
<dbReference type="SUPFAM" id="SSF63380">
    <property type="entry name" value="Riboflavin synthase domain-like"/>
    <property type="match status" value="1"/>
</dbReference>
<dbReference type="InterPro" id="IPR011884">
    <property type="entry name" value="PaaE"/>
</dbReference>
<keyword evidence="3" id="KW-0001">2Fe-2S</keyword>
<dbReference type="Pfam" id="PF00111">
    <property type="entry name" value="Fer2"/>
    <property type="match status" value="1"/>
</dbReference>
<dbReference type="Gene3D" id="2.40.30.10">
    <property type="entry name" value="Translation factors"/>
    <property type="match status" value="1"/>
</dbReference>
<keyword evidence="7" id="KW-0408">Iron</keyword>
<dbReference type="GO" id="GO:0016491">
    <property type="term" value="F:oxidoreductase activity"/>
    <property type="evidence" value="ECO:0007669"/>
    <property type="project" value="UniProtKB-KW"/>
</dbReference>
<keyword evidence="2" id="KW-0285">Flavoprotein</keyword>
<dbReference type="PROSITE" id="PS51384">
    <property type="entry name" value="FAD_FR"/>
    <property type="match status" value="1"/>
</dbReference>
<dbReference type="Pfam" id="PF00970">
    <property type="entry name" value="FAD_binding_6"/>
    <property type="match status" value="1"/>
</dbReference>
<dbReference type="Proteomes" id="UP000076852">
    <property type="component" value="Chromosome 1"/>
</dbReference>
<dbReference type="InterPro" id="IPR039261">
    <property type="entry name" value="FNR_nucleotide-bd"/>
</dbReference>
<dbReference type="InterPro" id="IPR001709">
    <property type="entry name" value="Flavoprot_Pyr_Nucl_cyt_Rdtase"/>
</dbReference>
<evidence type="ECO:0000313" key="12">
    <source>
        <dbReference type="EMBL" id="ANB74236.1"/>
    </source>
</evidence>
<dbReference type="RefSeq" id="WP_063497545.1">
    <property type="nucleotide sequence ID" value="NZ_CP014578.1"/>
</dbReference>
<reference evidence="12 13" key="1">
    <citation type="journal article" date="2016" name="Gene">
        <title>PacBio SMRT assembly of a complex multi-replicon genome reveals chlorocatechol degradative operon in a region of genome plasticity.</title>
        <authorList>
            <person name="Ricker N."/>
            <person name="Shen S.Y."/>
            <person name="Goordial J."/>
            <person name="Jin S."/>
            <person name="Fulthorpe R.R."/>
        </authorList>
    </citation>
    <scope>NUCLEOTIDE SEQUENCE [LARGE SCALE GENOMIC DNA]</scope>
    <source>
        <strain evidence="12 13">OLGA172</strain>
    </source>
</reference>
<dbReference type="STRING" id="1804984.AYM40_19090"/>
<keyword evidence="6" id="KW-0560">Oxidoreductase</keyword>
<evidence type="ECO:0000256" key="4">
    <source>
        <dbReference type="ARBA" id="ARBA00022723"/>
    </source>
</evidence>
<evidence type="ECO:0000256" key="1">
    <source>
        <dbReference type="ARBA" id="ARBA00001974"/>
    </source>
</evidence>
<dbReference type="InterPro" id="IPR017927">
    <property type="entry name" value="FAD-bd_FR_type"/>
</dbReference>
<dbReference type="NCBIfam" id="TIGR02160">
    <property type="entry name" value="PA_CoA_Oxy5"/>
    <property type="match status" value="1"/>
</dbReference>
<dbReference type="Gene3D" id="3.40.50.80">
    <property type="entry name" value="Nucleotide-binding domain of ferredoxin-NADP reductase (FNR) module"/>
    <property type="match status" value="1"/>
</dbReference>
<proteinExistence type="predicted"/>
<keyword evidence="8" id="KW-0411">Iron-sulfur</keyword>
<dbReference type="InterPro" id="IPR050415">
    <property type="entry name" value="MRET"/>
</dbReference>
<dbReference type="PANTHER" id="PTHR47354:SF8">
    <property type="entry name" value="1,2-PHENYLACETYL-COA EPOXIDASE, SUBUNIT E"/>
    <property type="match status" value="1"/>
</dbReference>
<evidence type="ECO:0000256" key="7">
    <source>
        <dbReference type="ARBA" id="ARBA00023004"/>
    </source>
</evidence>
<evidence type="ECO:0000256" key="2">
    <source>
        <dbReference type="ARBA" id="ARBA00022630"/>
    </source>
</evidence>
<name>A0A160FPB0_9BURK</name>
<evidence type="ECO:0000256" key="5">
    <source>
        <dbReference type="ARBA" id="ARBA00022827"/>
    </source>
</evidence>
<dbReference type="PANTHER" id="PTHR47354">
    <property type="entry name" value="NADH OXIDOREDUCTASE HCR"/>
    <property type="match status" value="1"/>
</dbReference>